<evidence type="ECO:0000256" key="1">
    <source>
        <dbReference type="SAM" id="Phobius"/>
    </source>
</evidence>
<dbReference type="AlphaFoldDB" id="A0A0N4TCR0"/>
<reference evidence="4" key="1">
    <citation type="submission" date="2017-02" db="UniProtKB">
        <authorList>
            <consortium name="WormBaseParasite"/>
        </authorList>
    </citation>
    <scope>IDENTIFICATION</scope>
</reference>
<protein>
    <submittedName>
        <fullName evidence="2 4">Uncharacterized protein</fullName>
    </submittedName>
</protein>
<keyword evidence="3" id="KW-1185">Reference proteome</keyword>
<keyword evidence="1" id="KW-0812">Transmembrane</keyword>
<dbReference type="Proteomes" id="UP000278627">
    <property type="component" value="Unassembled WGS sequence"/>
</dbReference>
<name>A0A0N4TCR0_BRUPA</name>
<reference evidence="2 3" key="2">
    <citation type="submission" date="2018-11" db="EMBL/GenBank/DDBJ databases">
        <authorList>
            <consortium name="Pathogen Informatics"/>
        </authorList>
    </citation>
    <scope>NUCLEOTIDE SEQUENCE [LARGE SCALE GENOMIC DNA]</scope>
</reference>
<feature type="transmembrane region" description="Helical" evidence="1">
    <location>
        <begin position="20"/>
        <end position="42"/>
    </location>
</feature>
<gene>
    <name evidence="2" type="ORF">BPAG_LOCUS5960</name>
</gene>
<evidence type="ECO:0000313" key="4">
    <source>
        <dbReference type="WBParaSite" id="BPAG_0000599801-mRNA-1"/>
    </source>
</evidence>
<evidence type="ECO:0000313" key="2">
    <source>
        <dbReference type="EMBL" id="VDN87146.1"/>
    </source>
</evidence>
<sequence>MWRDGWSGEFCDLAPSKALMILLVILTVLFLLLTPCCLLYFCMKCICFKRHNLLYREPFTYRKGAWPWSTLEASKSSKSGADFSAMSAAGHEYYPEIGISRAKLKSGNGMMDDQQHR</sequence>
<evidence type="ECO:0000313" key="3">
    <source>
        <dbReference type="Proteomes" id="UP000278627"/>
    </source>
</evidence>
<keyword evidence="1" id="KW-0472">Membrane</keyword>
<dbReference type="WBParaSite" id="BPAG_0000599801-mRNA-1">
    <property type="protein sequence ID" value="BPAG_0000599801-mRNA-1"/>
    <property type="gene ID" value="BPAG_0000599801"/>
</dbReference>
<dbReference type="EMBL" id="UZAD01004854">
    <property type="protein sequence ID" value="VDN87146.1"/>
    <property type="molecule type" value="Genomic_DNA"/>
</dbReference>
<accession>A0A0N4TCR0</accession>
<dbReference type="STRING" id="6280.A0A0N4TCR0"/>
<proteinExistence type="predicted"/>
<keyword evidence="1" id="KW-1133">Transmembrane helix</keyword>
<organism evidence="4">
    <name type="scientific">Brugia pahangi</name>
    <name type="common">Filarial nematode worm</name>
    <dbReference type="NCBI Taxonomy" id="6280"/>
    <lineage>
        <taxon>Eukaryota</taxon>
        <taxon>Metazoa</taxon>
        <taxon>Ecdysozoa</taxon>
        <taxon>Nematoda</taxon>
        <taxon>Chromadorea</taxon>
        <taxon>Rhabditida</taxon>
        <taxon>Spirurina</taxon>
        <taxon>Spiruromorpha</taxon>
        <taxon>Filarioidea</taxon>
        <taxon>Onchocercidae</taxon>
        <taxon>Brugia</taxon>
    </lineage>
</organism>